<dbReference type="Pfam" id="PF02800">
    <property type="entry name" value="Gp_dh_C"/>
    <property type="match status" value="1"/>
</dbReference>
<dbReference type="InterPro" id="IPR020829">
    <property type="entry name" value="GlycerAld_3-P_DH_cat"/>
</dbReference>
<dbReference type="EC" id="1.2.1.-" evidence="4"/>
<dbReference type="NCBIfam" id="TIGR01534">
    <property type="entry name" value="GAPDH-I"/>
    <property type="match status" value="1"/>
</dbReference>
<reference evidence="6 7" key="1">
    <citation type="submission" date="2022-09" db="EMBL/GenBank/DDBJ databases">
        <authorList>
            <person name="Kop L."/>
        </authorList>
    </citation>
    <scope>NUCLEOTIDE SEQUENCE [LARGE SCALE GENOMIC DNA]</scope>
    <source>
        <strain evidence="6 7">347</strain>
    </source>
</reference>
<evidence type="ECO:0000256" key="4">
    <source>
        <dbReference type="RuleBase" id="RU361160"/>
    </source>
</evidence>
<dbReference type="EMBL" id="OX336137">
    <property type="protein sequence ID" value="CAI2718412.1"/>
    <property type="molecule type" value="Genomic_DNA"/>
</dbReference>
<dbReference type="Proteomes" id="UP001157733">
    <property type="component" value="Chromosome"/>
</dbReference>
<evidence type="ECO:0000256" key="3">
    <source>
        <dbReference type="RuleBase" id="RU000397"/>
    </source>
</evidence>
<dbReference type="InterPro" id="IPR020830">
    <property type="entry name" value="GlycerAld_3-P_DH_AS"/>
</dbReference>
<dbReference type="InterPro" id="IPR020828">
    <property type="entry name" value="GlycerAld_3-P_DH_NAD(P)-bd"/>
</dbReference>
<dbReference type="InterPro" id="IPR006424">
    <property type="entry name" value="Glyceraldehyde-3-P_DH_1"/>
</dbReference>
<dbReference type="InterPro" id="IPR036291">
    <property type="entry name" value="NAD(P)-bd_dom_sf"/>
</dbReference>
<dbReference type="GO" id="GO:0004365">
    <property type="term" value="F:glyceraldehyde-3-phosphate dehydrogenase (NAD+) (phosphorylating) activity"/>
    <property type="evidence" value="ECO:0007669"/>
    <property type="project" value="UniProtKB-EC"/>
</dbReference>
<gene>
    <name evidence="6" type="primary">gapA</name>
    <name evidence="6" type="ORF">NSPWAT_1553</name>
</gene>
<organism evidence="6 7">
    <name type="scientific">Nitrospina watsonii</name>
    <dbReference type="NCBI Taxonomy" id="1323948"/>
    <lineage>
        <taxon>Bacteria</taxon>
        <taxon>Pseudomonadati</taxon>
        <taxon>Nitrospinota/Tectimicrobiota group</taxon>
        <taxon>Nitrospinota</taxon>
        <taxon>Nitrospinia</taxon>
        <taxon>Nitrospinales</taxon>
        <taxon>Nitrospinaceae</taxon>
        <taxon>Nitrospina</taxon>
    </lineage>
</organism>
<keyword evidence="2 4" id="KW-0560">Oxidoreductase</keyword>
<dbReference type="SMART" id="SM00846">
    <property type="entry name" value="Gp_dh_N"/>
    <property type="match status" value="1"/>
</dbReference>
<dbReference type="PROSITE" id="PS00071">
    <property type="entry name" value="GAPDH"/>
    <property type="match status" value="1"/>
</dbReference>
<dbReference type="CDD" id="cd05214">
    <property type="entry name" value="GAPDH_I_N"/>
    <property type="match status" value="1"/>
</dbReference>
<comment type="similarity">
    <text evidence="1 3">Belongs to the glyceraldehyde-3-phosphate dehydrogenase family.</text>
</comment>
<accession>A0ABM9HDV1</accession>
<dbReference type="PIRSF" id="PIRSF000149">
    <property type="entry name" value="GAP_DH"/>
    <property type="match status" value="1"/>
</dbReference>
<protein>
    <recommendedName>
        <fullName evidence="4">Glyceraldehyde-3-phosphate dehydrogenase</fullName>
        <ecNumber evidence="4">1.2.1.-</ecNumber>
    </recommendedName>
</protein>
<dbReference type="PRINTS" id="PR00078">
    <property type="entry name" value="G3PDHDRGNASE"/>
</dbReference>
<dbReference type="Pfam" id="PF00044">
    <property type="entry name" value="Gp_dh_N"/>
    <property type="match status" value="1"/>
</dbReference>
<evidence type="ECO:0000313" key="7">
    <source>
        <dbReference type="Proteomes" id="UP001157733"/>
    </source>
</evidence>
<evidence type="ECO:0000259" key="5">
    <source>
        <dbReference type="SMART" id="SM00846"/>
    </source>
</evidence>
<evidence type="ECO:0000313" key="6">
    <source>
        <dbReference type="EMBL" id="CAI2718412.1"/>
    </source>
</evidence>
<evidence type="ECO:0000256" key="2">
    <source>
        <dbReference type="ARBA" id="ARBA00023002"/>
    </source>
</evidence>
<dbReference type="RefSeq" id="WP_282011311.1">
    <property type="nucleotide sequence ID" value="NZ_OX336137.1"/>
</dbReference>
<evidence type="ECO:0000256" key="1">
    <source>
        <dbReference type="ARBA" id="ARBA00007406"/>
    </source>
</evidence>
<name>A0ABM9HDV1_9BACT</name>
<dbReference type="PANTHER" id="PTHR43148">
    <property type="entry name" value="GLYCERALDEHYDE-3-PHOSPHATE DEHYDROGENASE 2"/>
    <property type="match status" value="1"/>
</dbReference>
<dbReference type="Gene3D" id="3.40.50.720">
    <property type="entry name" value="NAD(P)-binding Rossmann-like Domain"/>
    <property type="match status" value="1"/>
</dbReference>
<dbReference type="CDD" id="cd18126">
    <property type="entry name" value="GAPDH_I_C"/>
    <property type="match status" value="1"/>
</dbReference>
<proteinExistence type="inferred from homology"/>
<dbReference type="SUPFAM" id="SSF51735">
    <property type="entry name" value="NAD(P)-binding Rossmann-fold domains"/>
    <property type="match status" value="1"/>
</dbReference>
<dbReference type="SUPFAM" id="SSF55347">
    <property type="entry name" value="Glyceraldehyde-3-phosphate dehydrogenase-like, C-terminal domain"/>
    <property type="match status" value="1"/>
</dbReference>
<sequence>MATKVGINGFGRIGRNVLKCILNDKECGEMVDVVAINDLTDAATLAHLYKYDSVQGVTQGEVKAEGDSLVIGGKEIKVLSCKSPADLPWKDLGVDVVIESTGIFTKRDAAAQHLKAGAKKVIISAPATDPDVTVVLGVNEGKYDPKQHAIVSNASCTTNCLAPVVKVLHETLKIKKGLMTTIHSYTNDQRILDLPHKDLRRARAANLSMIPTTTGAAKAVCLVMPEMEGRLDGMAIRVPTPNVSLVDFVADVETDTSTEEVNALFREVAQNELKGILRVEEQPLVSIDFNGAEDSSIIDGPSTKVIEKNMVKVLSWYDNEWGYSSRTKDILKYMIKKGL</sequence>
<feature type="domain" description="Glyceraldehyde 3-phosphate dehydrogenase NAD(P) binding" evidence="5">
    <location>
        <begin position="3"/>
        <end position="156"/>
    </location>
</feature>
<dbReference type="InterPro" id="IPR020831">
    <property type="entry name" value="GlycerAld/Erythrose_P_DH"/>
</dbReference>
<keyword evidence="7" id="KW-1185">Reference proteome</keyword>
<dbReference type="Gene3D" id="3.30.360.10">
    <property type="entry name" value="Dihydrodipicolinate Reductase, domain 2"/>
    <property type="match status" value="1"/>
</dbReference>